<protein>
    <submittedName>
        <fullName evidence="2">Uncharacterized protein</fullName>
    </submittedName>
</protein>
<organism evidence="2 3">
    <name type="scientific">Candidatus Jettenia ecosi</name>
    <dbReference type="NCBI Taxonomy" id="2494326"/>
    <lineage>
        <taxon>Bacteria</taxon>
        <taxon>Pseudomonadati</taxon>
        <taxon>Planctomycetota</taxon>
        <taxon>Candidatus Brocadiia</taxon>
        <taxon>Candidatus Brocadiales</taxon>
        <taxon>Candidatus Brocadiaceae</taxon>
        <taxon>Candidatus Jettenia</taxon>
    </lineage>
</organism>
<evidence type="ECO:0000256" key="1">
    <source>
        <dbReference type="SAM" id="MobiDB-lite"/>
    </source>
</evidence>
<name>A0A533QCC2_9BACT</name>
<reference evidence="2 3" key="1">
    <citation type="submission" date="2019-04" db="EMBL/GenBank/DDBJ databases">
        <title>Genome of a novel bacterium Candidatus Jettenia ecosi reconstructed from metagenome of an anammox bioreactor.</title>
        <authorList>
            <person name="Mardanov A.V."/>
            <person name="Beletsky A.V."/>
            <person name="Ravin N.V."/>
            <person name="Botchkova E.A."/>
            <person name="Litti Y.V."/>
            <person name="Nozhevnikova A.N."/>
        </authorList>
    </citation>
    <scope>NUCLEOTIDE SEQUENCE [LARGE SCALE GENOMIC DNA]</scope>
    <source>
        <strain evidence="2">J2</strain>
    </source>
</reference>
<dbReference type="EMBL" id="SULG01000021">
    <property type="protein sequence ID" value="TLD42386.1"/>
    <property type="molecule type" value="Genomic_DNA"/>
</dbReference>
<accession>A0A533QCC2</accession>
<gene>
    <name evidence="2" type="ORF">JETT_1320</name>
</gene>
<evidence type="ECO:0000313" key="3">
    <source>
        <dbReference type="Proteomes" id="UP000319783"/>
    </source>
</evidence>
<proteinExistence type="predicted"/>
<evidence type="ECO:0000313" key="2">
    <source>
        <dbReference type="EMBL" id="TLD42386.1"/>
    </source>
</evidence>
<comment type="caution">
    <text evidence="2">The sequence shown here is derived from an EMBL/GenBank/DDBJ whole genome shotgun (WGS) entry which is preliminary data.</text>
</comment>
<feature type="region of interest" description="Disordered" evidence="1">
    <location>
        <begin position="1"/>
        <end position="20"/>
    </location>
</feature>
<sequence>MGQSETTDFGYTEEESGRKSIRERLAENGSQWKHERYLKESCTY</sequence>
<dbReference type="Proteomes" id="UP000319783">
    <property type="component" value="Unassembled WGS sequence"/>
</dbReference>
<dbReference type="AlphaFoldDB" id="A0A533QCC2"/>